<feature type="compositionally biased region" description="Polar residues" evidence="5">
    <location>
        <begin position="723"/>
        <end position="735"/>
    </location>
</feature>
<gene>
    <name evidence="8" type="ORF">HDID_LOCUS9924</name>
</gene>
<feature type="region of interest" description="Disordered" evidence="5">
    <location>
        <begin position="723"/>
        <end position="746"/>
    </location>
</feature>
<accession>A0A158QG38</accession>
<evidence type="ECO:0000259" key="6">
    <source>
        <dbReference type="PROSITE" id="PS51011"/>
    </source>
</evidence>
<reference evidence="10" key="1">
    <citation type="submission" date="2016-04" db="UniProtKB">
        <authorList>
            <consortium name="WormBaseParasite"/>
        </authorList>
    </citation>
    <scope>IDENTIFICATION</scope>
</reference>
<feature type="compositionally biased region" description="Low complexity" evidence="5">
    <location>
        <begin position="885"/>
        <end position="894"/>
    </location>
</feature>
<organism evidence="10">
    <name type="scientific">Hymenolepis diminuta</name>
    <name type="common">Rat tapeworm</name>
    <dbReference type="NCBI Taxonomy" id="6216"/>
    <lineage>
        <taxon>Eukaryota</taxon>
        <taxon>Metazoa</taxon>
        <taxon>Spiralia</taxon>
        <taxon>Lophotrochozoa</taxon>
        <taxon>Platyhelminthes</taxon>
        <taxon>Cestoda</taxon>
        <taxon>Eucestoda</taxon>
        <taxon>Cyclophyllidea</taxon>
        <taxon>Hymenolepididae</taxon>
        <taxon>Hymenolepis</taxon>
    </lineage>
</organism>
<dbReference type="InterPro" id="IPR003150">
    <property type="entry name" value="DNA-bd_RFX"/>
</dbReference>
<dbReference type="Proteomes" id="UP000274504">
    <property type="component" value="Unassembled WGS sequence"/>
</dbReference>
<evidence type="ECO:0000256" key="3">
    <source>
        <dbReference type="ARBA" id="ARBA00023163"/>
    </source>
</evidence>
<keyword evidence="2" id="KW-0805">Transcription regulation</keyword>
<protein>
    <submittedName>
        <fullName evidence="10">RFX-type winged-helix domain-containing protein</fullName>
    </submittedName>
</protein>
<dbReference type="InterPro" id="IPR052406">
    <property type="entry name" value="Chromatin_Remodeling_Comp"/>
</dbReference>
<sequence length="1432" mass="154171">MLSRHKNRIHLPVNISGGYLSDLNEEQFISELAKLRGIPVLLFNSYPRLNGHPISLLKLYNAVALRGGSKKVTSLSLWDEVAAAISLQSDCINIGQAAKNVFQNYLETYERVQRSVDGQPGGDILEMDSNDPSLSLQLVENHLRHRWNLSTDLIESVEYRALLLALESGLPNELDYAINTVLLMSSQQNGFELSRCPQILPLMLSTVGIYSTGPCSYDLLKNAWRSQCNRDFQKFWHSVVPSEYGRQFLNPNVFSHDNPPKPDTCLTFRDTMTYHDVEGFRVQLVAMVLRNLVVIPSANAMILSQEPDALRFACLCIYSTHTALRQLGLDILAYLHFPVIGPLGDILVNLIPVLLASQDRVDVTRGLTILRHLCESPIQSHQGLPGSSHTYLVETSSRNLDFLTRSLVLPPQKREVIRLVLQLTCIRDLHILVLALDAVFALSTQGPAFCDALILTGELEDEDEEDSCLNSGPHHLIGSLVTLLTFEAQSFGSEGLIRIRVMQVPGNTPTTVVNTTTTNTLPSGVTAPRRILEKPIAIAMQPPTQTLQQQTQQEKKDLQSAVVASNLMLCPAPQPHAGCYAVPVPVTVVSACPAPNKLPVTITTPESSLPTSASFSGTVTSITTTATSTVVKTQEAIVTPAISTTRTATINVPKISVDLAGSQTQPQTQQPSTATVLTPVAPRPPILPVVVAAAPTKSVVAPSSIVTNGKQTTVQQTTLSLERKTSTTSLRQNLQSPSSVTNSAASSLINTLPKPYPDAPTDKREFATFWLNKNYEVHPQSSFPRVQIYAEYQKAHQVQFGTSSGAALPAGDFHAMIKTVFPPVDQVKVLVPNGNVEIHYNKLKHVDAPEPVDQALGVQHMLGTCLANQNSDGKGLKSPTGTLVPPSTAAATTPRTNRKRSAVNLIETPSTIASSETVVPPGAKQIRLVEETIKTNGGDGNGGGGVLTNSATNPAGGVSSLINGATAAAPQPIKLLTTATNPPSIVDGFIPVSTNGPIELTTNGSIQIQQPVIAASAIAFPIMDGKRMLNGFTTNTAQPTGTAPTLIDASQGVLQFRTLLPTAQNPTQNPASRVTTPCRPSLVMQSAAAPGTVISTNSDIAAPQTLTCLGTFLAATSTASGCVPTGAPQQVFLYSLAPNAQLSIAPTPAAAIMPQQQQPQLISTAPQQQITTTQQSIRQATSTVFVCMWGGDCRRSFPSGDRLFAHVYSSHFESLKGQQHLTCLWSGCKQSTIRRGSLSLLEHLRENHCNMPFVTSSGEATLTPLTTTKPSVNVTRTAMAEREFRQTLQSDFLPSTTEKSKEGPVTKHIRLTAALILQNLVTNSSLARKRLSAFEPLLVDLALSGEEASNVLVKCLAVMATDASGAEGNSQNFRLYPPPQTPLCTVISFSPFSNLFYIMYLAFSTVLPNSRQTHNTDCVQTLIISPACDFIY</sequence>
<keyword evidence="4" id="KW-0539">Nucleus</keyword>
<dbReference type="SUPFAM" id="SSF46774">
    <property type="entry name" value="ARID-like"/>
    <property type="match status" value="1"/>
</dbReference>
<evidence type="ECO:0000256" key="5">
    <source>
        <dbReference type="SAM" id="MobiDB-lite"/>
    </source>
</evidence>
<evidence type="ECO:0000256" key="4">
    <source>
        <dbReference type="ARBA" id="ARBA00023242"/>
    </source>
</evidence>
<feature type="region of interest" description="Disordered" evidence="5">
    <location>
        <begin position="872"/>
        <end position="898"/>
    </location>
</feature>
<keyword evidence="3" id="KW-0804">Transcription</keyword>
<evidence type="ECO:0000313" key="9">
    <source>
        <dbReference type="Proteomes" id="UP000274504"/>
    </source>
</evidence>
<evidence type="ECO:0000313" key="8">
    <source>
        <dbReference type="EMBL" id="VDL62356.1"/>
    </source>
</evidence>
<dbReference type="InterPro" id="IPR001606">
    <property type="entry name" value="ARID_dom"/>
</dbReference>
<dbReference type="InterPro" id="IPR036431">
    <property type="entry name" value="ARID_dom_sf"/>
</dbReference>
<evidence type="ECO:0000259" key="7">
    <source>
        <dbReference type="PROSITE" id="PS51526"/>
    </source>
</evidence>
<reference evidence="8 9" key="2">
    <citation type="submission" date="2018-11" db="EMBL/GenBank/DDBJ databases">
        <authorList>
            <consortium name="Pathogen Informatics"/>
        </authorList>
    </citation>
    <scope>NUCLEOTIDE SEQUENCE [LARGE SCALE GENOMIC DNA]</scope>
</reference>
<feature type="compositionally biased region" description="Low complexity" evidence="5">
    <location>
        <begin position="736"/>
        <end position="746"/>
    </location>
</feature>
<evidence type="ECO:0000256" key="1">
    <source>
        <dbReference type="ARBA" id="ARBA00022853"/>
    </source>
</evidence>
<dbReference type="PANTHER" id="PTHR22970">
    <property type="entry name" value="AT-RICH INTERACTIVE DOMAIN-CONTAINING PROTEIN 2"/>
    <property type="match status" value="1"/>
</dbReference>
<dbReference type="STRING" id="6216.A0A158QG38"/>
<dbReference type="SMART" id="SM00501">
    <property type="entry name" value="BRIGHT"/>
    <property type="match status" value="1"/>
</dbReference>
<feature type="domain" description="ARID" evidence="6">
    <location>
        <begin position="22"/>
        <end position="114"/>
    </location>
</feature>
<evidence type="ECO:0000256" key="2">
    <source>
        <dbReference type="ARBA" id="ARBA00023015"/>
    </source>
</evidence>
<dbReference type="SMART" id="SM01014">
    <property type="entry name" value="ARID"/>
    <property type="match status" value="1"/>
</dbReference>
<dbReference type="InterPro" id="IPR036388">
    <property type="entry name" value="WH-like_DNA-bd_sf"/>
</dbReference>
<dbReference type="CDD" id="cd16100">
    <property type="entry name" value="ARID"/>
    <property type="match status" value="1"/>
</dbReference>
<evidence type="ECO:0000313" key="10">
    <source>
        <dbReference type="WBParaSite" id="HDID_0000992601-mRNA-1"/>
    </source>
</evidence>
<dbReference type="GO" id="GO:0003677">
    <property type="term" value="F:DNA binding"/>
    <property type="evidence" value="ECO:0007669"/>
    <property type="project" value="InterPro"/>
</dbReference>
<name>A0A158QG38_HYMDI</name>
<dbReference type="EMBL" id="UYSG01011446">
    <property type="protein sequence ID" value="VDL62356.1"/>
    <property type="molecule type" value="Genomic_DNA"/>
</dbReference>
<dbReference type="Gene3D" id="1.10.150.60">
    <property type="entry name" value="ARID DNA-binding domain"/>
    <property type="match status" value="1"/>
</dbReference>
<dbReference type="PANTHER" id="PTHR22970:SF14">
    <property type="entry name" value="AT-RICH INTERACTIVE DOMAIN-CONTAINING PROTEIN 2"/>
    <property type="match status" value="1"/>
</dbReference>
<proteinExistence type="predicted"/>
<dbReference type="PROSITE" id="PS51526">
    <property type="entry name" value="RFX_DBD"/>
    <property type="match status" value="1"/>
</dbReference>
<keyword evidence="1" id="KW-0156">Chromatin regulator</keyword>
<dbReference type="OrthoDB" id="338531at2759"/>
<dbReference type="WBParaSite" id="HDID_0000992601-mRNA-1">
    <property type="protein sequence ID" value="HDID_0000992601-mRNA-1"/>
    <property type="gene ID" value="HDID_0000992601"/>
</dbReference>
<dbReference type="GO" id="GO:0006355">
    <property type="term" value="P:regulation of DNA-templated transcription"/>
    <property type="evidence" value="ECO:0007669"/>
    <property type="project" value="InterPro"/>
</dbReference>
<dbReference type="Pfam" id="PF02257">
    <property type="entry name" value="RFX_DNA_binding"/>
    <property type="match status" value="1"/>
</dbReference>
<dbReference type="Pfam" id="PF01388">
    <property type="entry name" value="ARID"/>
    <property type="match status" value="1"/>
</dbReference>
<dbReference type="GO" id="GO:0006325">
    <property type="term" value="P:chromatin organization"/>
    <property type="evidence" value="ECO:0007669"/>
    <property type="project" value="UniProtKB-KW"/>
</dbReference>
<dbReference type="Gene3D" id="1.10.10.10">
    <property type="entry name" value="Winged helix-like DNA-binding domain superfamily/Winged helix DNA-binding domain"/>
    <property type="match status" value="1"/>
</dbReference>
<dbReference type="PROSITE" id="PS51011">
    <property type="entry name" value="ARID"/>
    <property type="match status" value="1"/>
</dbReference>
<feature type="domain" description="RFX-type winged-helix" evidence="7">
    <location>
        <begin position="767"/>
        <end position="880"/>
    </location>
</feature>